<keyword evidence="2" id="KW-1185">Reference proteome</keyword>
<name>A0A091DLK2_FUKDA</name>
<evidence type="ECO:0000313" key="2">
    <source>
        <dbReference type="Proteomes" id="UP000028990"/>
    </source>
</evidence>
<protein>
    <submittedName>
        <fullName evidence="1">Uncharacterized protein</fullName>
    </submittedName>
</protein>
<evidence type="ECO:0000313" key="1">
    <source>
        <dbReference type="EMBL" id="KFO31145.1"/>
    </source>
</evidence>
<dbReference type="AlphaFoldDB" id="A0A091DLK2"/>
<dbReference type="Proteomes" id="UP000028990">
    <property type="component" value="Unassembled WGS sequence"/>
</dbReference>
<reference evidence="1 2" key="1">
    <citation type="submission" date="2013-11" db="EMBL/GenBank/DDBJ databases">
        <title>The Damaraland mole rat (Fukomys damarensis) genome and evolution of African mole rats.</title>
        <authorList>
            <person name="Gladyshev V.N."/>
            <person name="Fang X."/>
        </authorList>
    </citation>
    <scope>NUCLEOTIDE SEQUENCE [LARGE SCALE GENOMIC DNA]</scope>
    <source>
        <tissue evidence="1">Liver</tissue>
    </source>
</reference>
<sequence length="168" mass="18106">MVQGSTLASHGEKVHCSPRARTHSACSCSTGDIWPAGRVLTGATVWSVALHTPDAADERQPTVLLSLTASSSLVFRVNSTRGRLCSGPAFWSPGETGWAQERLPGSREGYGVWQEWASALGSEQLQSRGFPPHFCRPGVSTDPRTTLDCIVVTPTRKAHDHRGVDQID</sequence>
<proteinExistence type="predicted"/>
<accession>A0A091DLK2</accession>
<dbReference type="EMBL" id="KN122320">
    <property type="protein sequence ID" value="KFO31145.1"/>
    <property type="molecule type" value="Genomic_DNA"/>
</dbReference>
<gene>
    <name evidence="1" type="ORF">H920_07439</name>
</gene>
<organism evidence="1 2">
    <name type="scientific">Fukomys damarensis</name>
    <name type="common">Damaraland mole rat</name>
    <name type="synonym">Cryptomys damarensis</name>
    <dbReference type="NCBI Taxonomy" id="885580"/>
    <lineage>
        <taxon>Eukaryota</taxon>
        <taxon>Metazoa</taxon>
        <taxon>Chordata</taxon>
        <taxon>Craniata</taxon>
        <taxon>Vertebrata</taxon>
        <taxon>Euteleostomi</taxon>
        <taxon>Mammalia</taxon>
        <taxon>Eutheria</taxon>
        <taxon>Euarchontoglires</taxon>
        <taxon>Glires</taxon>
        <taxon>Rodentia</taxon>
        <taxon>Hystricomorpha</taxon>
        <taxon>Bathyergidae</taxon>
        <taxon>Fukomys</taxon>
    </lineage>
</organism>